<keyword evidence="4" id="KW-0255">Endonuclease</keyword>
<feature type="compositionally biased region" description="Gly residues" evidence="3">
    <location>
        <begin position="97"/>
        <end position="109"/>
    </location>
</feature>
<dbReference type="PANTHER" id="PTHR34039:SF1">
    <property type="entry name" value="UPF0102 PROTEIN YRAN"/>
    <property type="match status" value="1"/>
</dbReference>
<sequence>MAAKDTLGRRGEDLAVAWAQEQGWSVLARNWRGERGEIDVVARDGDCLVVLEVKTRSSMVLGGPLAAVTPRKLARLRLLTGEWLARADEAGSSEAQGTGGRARGRGGGPSDVRIDVLGILWPDGSEPRLVHVRGAG</sequence>
<dbReference type="InterPro" id="IPR011856">
    <property type="entry name" value="tRNA_endonuc-like_dom_sf"/>
</dbReference>
<accession>A0A3N2D2D3</accession>
<keyword evidence="4" id="KW-0378">Hydrolase</keyword>
<dbReference type="Pfam" id="PF02021">
    <property type="entry name" value="UPF0102"/>
    <property type="match status" value="1"/>
</dbReference>
<evidence type="ECO:0000313" key="4">
    <source>
        <dbReference type="EMBL" id="ROR93933.1"/>
    </source>
</evidence>
<keyword evidence="5" id="KW-1185">Reference proteome</keyword>
<reference evidence="4 5" key="1">
    <citation type="submission" date="2018-11" db="EMBL/GenBank/DDBJ databases">
        <title>Sequencing the genomes of 1000 actinobacteria strains.</title>
        <authorList>
            <person name="Klenk H.-P."/>
        </authorList>
    </citation>
    <scope>NUCLEOTIDE SEQUENCE [LARGE SCALE GENOMIC DNA]</scope>
    <source>
        <strain evidence="4 5">DSM 13521</strain>
    </source>
</reference>
<feature type="region of interest" description="Disordered" evidence="3">
    <location>
        <begin position="89"/>
        <end position="109"/>
    </location>
</feature>
<dbReference type="GO" id="GO:0003676">
    <property type="term" value="F:nucleic acid binding"/>
    <property type="evidence" value="ECO:0007669"/>
    <property type="project" value="InterPro"/>
</dbReference>
<evidence type="ECO:0000256" key="3">
    <source>
        <dbReference type="SAM" id="MobiDB-lite"/>
    </source>
</evidence>
<dbReference type="OrthoDB" id="9794876at2"/>
<protein>
    <recommendedName>
        <fullName evidence="2">UPF0102 protein EDD28_3362</fullName>
    </recommendedName>
</protein>
<dbReference type="SUPFAM" id="SSF52980">
    <property type="entry name" value="Restriction endonuclease-like"/>
    <property type="match status" value="1"/>
</dbReference>
<evidence type="ECO:0000256" key="1">
    <source>
        <dbReference type="ARBA" id="ARBA00006738"/>
    </source>
</evidence>
<dbReference type="AlphaFoldDB" id="A0A3N2D2D3"/>
<dbReference type="GO" id="GO:0004519">
    <property type="term" value="F:endonuclease activity"/>
    <property type="evidence" value="ECO:0007669"/>
    <property type="project" value="UniProtKB-KW"/>
</dbReference>
<name>A0A3N2D2D3_9MICO</name>
<evidence type="ECO:0000313" key="5">
    <source>
        <dbReference type="Proteomes" id="UP000275356"/>
    </source>
</evidence>
<dbReference type="CDD" id="cd20736">
    <property type="entry name" value="PoNe_Nuclease"/>
    <property type="match status" value="1"/>
</dbReference>
<comment type="caution">
    <text evidence="4">The sequence shown here is derived from an EMBL/GenBank/DDBJ whole genome shotgun (WGS) entry which is preliminary data.</text>
</comment>
<proteinExistence type="inferred from homology"/>
<dbReference type="Gene3D" id="3.40.1350.10">
    <property type="match status" value="1"/>
</dbReference>
<gene>
    <name evidence="4" type="ORF">EDD28_3362</name>
</gene>
<keyword evidence="4" id="KW-0540">Nuclease</keyword>
<comment type="similarity">
    <text evidence="1 2">Belongs to the UPF0102 family.</text>
</comment>
<evidence type="ECO:0000256" key="2">
    <source>
        <dbReference type="HAMAP-Rule" id="MF_00048"/>
    </source>
</evidence>
<dbReference type="EMBL" id="RKHQ01000002">
    <property type="protein sequence ID" value="ROR93933.1"/>
    <property type="molecule type" value="Genomic_DNA"/>
</dbReference>
<dbReference type="Proteomes" id="UP000275356">
    <property type="component" value="Unassembled WGS sequence"/>
</dbReference>
<dbReference type="PANTHER" id="PTHR34039">
    <property type="entry name" value="UPF0102 PROTEIN YRAN"/>
    <property type="match status" value="1"/>
</dbReference>
<dbReference type="NCBIfam" id="NF009154">
    <property type="entry name" value="PRK12497.3-3"/>
    <property type="match status" value="1"/>
</dbReference>
<dbReference type="RefSeq" id="WP_123740809.1">
    <property type="nucleotide sequence ID" value="NZ_CALFQU010000045.1"/>
</dbReference>
<organism evidence="4 5">
    <name type="scientific">Salana multivorans</name>
    <dbReference type="NCBI Taxonomy" id="120377"/>
    <lineage>
        <taxon>Bacteria</taxon>
        <taxon>Bacillati</taxon>
        <taxon>Actinomycetota</taxon>
        <taxon>Actinomycetes</taxon>
        <taxon>Micrococcales</taxon>
        <taxon>Beutenbergiaceae</taxon>
        <taxon>Salana</taxon>
    </lineage>
</organism>
<dbReference type="InterPro" id="IPR011335">
    <property type="entry name" value="Restrct_endonuc-II-like"/>
</dbReference>
<dbReference type="HAMAP" id="MF_00048">
    <property type="entry name" value="UPF0102"/>
    <property type="match status" value="1"/>
</dbReference>
<dbReference type="InterPro" id="IPR003509">
    <property type="entry name" value="UPF0102_YraN-like"/>
</dbReference>